<evidence type="ECO:0000313" key="8">
    <source>
        <dbReference type="Proteomes" id="UP000886523"/>
    </source>
</evidence>
<dbReference type="PANTHER" id="PTHR31069">
    <property type="entry name" value="OLEATE-ACTIVATED TRANSCRIPTION FACTOR 1-RELATED"/>
    <property type="match status" value="1"/>
</dbReference>
<feature type="compositionally biased region" description="Basic and acidic residues" evidence="5">
    <location>
        <begin position="177"/>
        <end position="192"/>
    </location>
</feature>
<feature type="compositionally biased region" description="Polar residues" evidence="5">
    <location>
        <begin position="226"/>
        <end position="242"/>
    </location>
</feature>
<dbReference type="EMBL" id="MU128916">
    <property type="protein sequence ID" value="KAF9519600.1"/>
    <property type="molecule type" value="Genomic_DNA"/>
</dbReference>
<evidence type="ECO:0000256" key="4">
    <source>
        <dbReference type="ARBA" id="ARBA00023242"/>
    </source>
</evidence>
<dbReference type="InterPro" id="IPR001138">
    <property type="entry name" value="Zn2Cys6_DnaBD"/>
</dbReference>
<keyword evidence="1" id="KW-0805">Transcription regulation</keyword>
<evidence type="ECO:0000256" key="5">
    <source>
        <dbReference type="SAM" id="MobiDB-lite"/>
    </source>
</evidence>
<reference evidence="7" key="1">
    <citation type="journal article" date="2020" name="Nat. Commun.">
        <title>Large-scale genome sequencing of mycorrhizal fungi provides insights into the early evolution of symbiotic traits.</title>
        <authorList>
            <person name="Miyauchi S."/>
            <person name="Kiss E."/>
            <person name="Kuo A."/>
            <person name="Drula E."/>
            <person name="Kohler A."/>
            <person name="Sanchez-Garcia M."/>
            <person name="Morin E."/>
            <person name="Andreopoulos B."/>
            <person name="Barry K.W."/>
            <person name="Bonito G."/>
            <person name="Buee M."/>
            <person name="Carver A."/>
            <person name="Chen C."/>
            <person name="Cichocki N."/>
            <person name="Clum A."/>
            <person name="Culley D."/>
            <person name="Crous P.W."/>
            <person name="Fauchery L."/>
            <person name="Girlanda M."/>
            <person name="Hayes R.D."/>
            <person name="Keri Z."/>
            <person name="LaButti K."/>
            <person name="Lipzen A."/>
            <person name="Lombard V."/>
            <person name="Magnuson J."/>
            <person name="Maillard F."/>
            <person name="Murat C."/>
            <person name="Nolan M."/>
            <person name="Ohm R.A."/>
            <person name="Pangilinan J."/>
            <person name="Pereira M.F."/>
            <person name="Perotto S."/>
            <person name="Peter M."/>
            <person name="Pfister S."/>
            <person name="Riley R."/>
            <person name="Sitrit Y."/>
            <person name="Stielow J.B."/>
            <person name="Szollosi G."/>
            <person name="Zifcakova L."/>
            <person name="Stursova M."/>
            <person name="Spatafora J.W."/>
            <person name="Tedersoo L."/>
            <person name="Vaario L.M."/>
            <person name="Yamada A."/>
            <person name="Yan M."/>
            <person name="Wang P."/>
            <person name="Xu J."/>
            <person name="Bruns T."/>
            <person name="Baldrian P."/>
            <person name="Vilgalys R."/>
            <person name="Dunand C."/>
            <person name="Henrissat B."/>
            <person name="Grigoriev I.V."/>
            <person name="Hibbett D."/>
            <person name="Nagy L.G."/>
            <person name="Martin F.M."/>
        </authorList>
    </citation>
    <scope>NUCLEOTIDE SEQUENCE</scope>
    <source>
        <strain evidence="7">UP504</strain>
    </source>
</reference>
<dbReference type="CDD" id="cd00067">
    <property type="entry name" value="GAL4"/>
    <property type="match status" value="1"/>
</dbReference>
<feature type="region of interest" description="Disordered" evidence="5">
    <location>
        <begin position="275"/>
        <end position="356"/>
    </location>
</feature>
<dbReference type="OrthoDB" id="2123952at2759"/>
<protein>
    <recommendedName>
        <fullName evidence="6">Zn(2)-C6 fungal-type domain-containing protein</fullName>
    </recommendedName>
</protein>
<organism evidence="7 8">
    <name type="scientific">Hydnum rufescens UP504</name>
    <dbReference type="NCBI Taxonomy" id="1448309"/>
    <lineage>
        <taxon>Eukaryota</taxon>
        <taxon>Fungi</taxon>
        <taxon>Dikarya</taxon>
        <taxon>Basidiomycota</taxon>
        <taxon>Agaricomycotina</taxon>
        <taxon>Agaricomycetes</taxon>
        <taxon>Cantharellales</taxon>
        <taxon>Hydnaceae</taxon>
        <taxon>Hydnum</taxon>
    </lineage>
</organism>
<feature type="region of interest" description="Disordered" evidence="5">
    <location>
        <begin position="1"/>
        <end position="31"/>
    </location>
</feature>
<keyword evidence="3" id="KW-0804">Transcription</keyword>
<dbReference type="AlphaFoldDB" id="A0A9P6B9X9"/>
<feature type="compositionally biased region" description="Polar residues" evidence="5">
    <location>
        <begin position="305"/>
        <end position="316"/>
    </location>
</feature>
<evidence type="ECO:0000256" key="3">
    <source>
        <dbReference type="ARBA" id="ARBA00023163"/>
    </source>
</evidence>
<evidence type="ECO:0000313" key="7">
    <source>
        <dbReference type="EMBL" id="KAF9519600.1"/>
    </source>
</evidence>
<proteinExistence type="predicted"/>
<keyword evidence="8" id="KW-1185">Reference proteome</keyword>
<dbReference type="SMART" id="SM00066">
    <property type="entry name" value="GAL4"/>
    <property type="match status" value="1"/>
</dbReference>
<dbReference type="PROSITE" id="PS50048">
    <property type="entry name" value="ZN2_CY6_FUNGAL_2"/>
    <property type="match status" value="1"/>
</dbReference>
<evidence type="ECO:0000256" key="1">
    <source>
        <dbReference type="ARBA" id="ARBA00023015"/>
    </source>
</evidence>
<feature type="region of interest" description="Disordered" evidence="5">
    <location>
        <begin position="177"/>
        <end position="242"/>
    </location>
</feature>
<dbReference type="Proteomes" id="UP000886523">
    <property type="component" value="Unassembled WGS sequence"/>
</dbReference>
<accession>A0A9P6B9X9</accession>
<comment type="caution">
    <text evidence="7">The sequence shown here is derived from an EMBL/GenBank/DDBJ whole genome shotgun (WGS) entry which is preliminary data.</text>
</comment>
<dbReference type="InterPro" id="IPR036864">
    <property type="entry name" value="Zn2-C6_fun-type_DNA-bd_sf"/>
</dbReference>
<feature type="region of interest" description="Disordered" evidence="5">
    <location>
        <begin position="120"/>
        <end position="141"/>
    </location>
</feature>
<dbReference type="Gene3D" id="4.10.240.10">
    <property type="entry name" value="Zn(2)-C6 fungal-type DNA-binding domain"/>
    <property type="match status" value="1"/>
</dbReference>
<dbReference type="SUPFAM" id="SSF57701">
    <property type="entry name" value="Zn2/Cys6 DNA-binding domain"/>
    <property type="match status" value="1"/>
</dbReference>
<dbReference type="InterPro" id="IPR050675">
    <property type="entry name" value="OAF3"/>
</dbReference>
<keyword evidence="4" id="KW-0539">Nucleus</keyword>
<evidence type="ECO:0000259" key="6">
    <source>
        <dbReference type="PROSITE" id="PS50048"/>
    </source>
</evidence>
<dbReference type="GO" id="GO:0000981">
    <property type="term" value="F:DNA-binding transcription factor activity, RNA polymerase II-specific"/>
    <property type="evidence" value="ECO:0007669"/>
    <property type="project" value="InterPro"/>
</dbReference>
<feature type="compositionally biased region" description="Polar residues" evidence="5">
    <location>
        <begin position="120"/>
        <end position="131"/>
    </location>
</feature>
<feature type="region of interest" description="Disordered" evidence="5">
    <location>
        <begin position="379"/>
        <end position="398"/>
    </location>
</feature>
<sequence>MLPSPTPDPRDRHHLTSGPTPVPHPRYTKKELPSYLSPTSALACTVLASTRPPSAPAGSLTRQSTGEATGSFVGVQSAVIPFDLGRQISVRSMNHADQYSDDNWAIPRLSGFEEALASQQPFSSAAQNTHNMDPAGEAGESRRRAYLACRQCRSRKIKCDGTYPACLTCIRRRSPKCEYDNEPRRRGPDRQPRVRTRQYSGPPPSSSRPRRPQKRASNDPAPTPMIPSTRQSPPYTTSDASPTVSRMLLSDDSLIPPKGLFGSIRLYPSPGTSTLFRRGSVSETPTRGLLGGSPSLRPSRPYLHQSGTRPLGSNDSVLLPLVFPPGRSDTSSPVNSISVLGPEPSPSTGTLDQSGHLPFPLNPSGERLYTNFTGASIVDTPPHDPCPPDNDPHSSSESRYTLPVIPIQAVRSPYVFASNSFPISMGTNMVYSDPSVETRDHMSLFAHDMNFLRTASSRVQGSPVYNPFQDLRSDHPNHENTGESELESFWTPTPDTLVARSYEMLNQPSVEFPRQTWWESLVRCYGGLELLPHVVLRATFHIFAFIAFINVPLFFSTFHHPSQREHVQPSLVFAMLALSTLLQSSDIIGLGQEGRLKLLRDLAQSHFDMSMNSGWITHELAYTALLLVMFEASCHPAHSESRARSTLFLLDGLILGLGLLDLDKEEYSVATFNSDSAPSLFAPFYDHTGQAAIGQGVTKRHCLCTHFQLSSTSPSSRKLTPLLVTGPGWSAEWDDVETRREEQRRLVWSALNLTSGLLSYYDPLMSQTLSLAKPWNFKIFLPGEKLFGPPQVRDDLAAKHSIWALRSRCHMLYANCLTVHHDESISEYDKGQFAVEAWLESERIEKLLDMHTCEIEKANLYLGRQVLFDIKNLVSSQYTRYVPHPNIGDPRFHRDQALLWLGNQKNLMQQFLGGLSRITNWKDNPLATRPSFTLWFLDQLARYLDIWGHDRTLHIALDLCVLLLPTVERLMVLFPSNFPRQKYEVLHQHLVDACAFTGIRPPLAPSYTIL</sequence>
<dbReference type="PANTHER" id="PTHR31069:SF32">
    <property type="entry name" value="ARGININE METABOLISM REGULATION PROTEIN II"/>
    <property type="match status" value="1"/>
</dbReference>
<dbReference type="Pfam" id="PF00172">
    <property type="entry name" value="Zn_clus"/>
    <property type="match status" value="1"/>
</dbReference>
<evidence type="ECO:0000256" key="2">
    <source>
        <dbReference type="ARBA" id="ARBA00023125"/>
    </source>
</evidence>
<feature type="domain" description="Zn(2)-C6 fungal-type" evidence="6">
    <location>
        <begin position="148"/>
        <end position="179"/>
    </location>
</feature>
<name>A0A9P6B9X9_9AGAM</name>
<dbReference type="GO" id="GO:0008270">
    <property type="term" value="F:zinc ion binding"/>
    <property type="evidence" value="ECO:0007669"/>
    <property type="project" value="InterPro"/>
</dbReference>
<dbReference type="GO" id="GO:0003677">
    <property type="term" value="F:DNA binding"/>
    <property type="evidence" value="ECO:0007669"/>
    <property type="project" value="UniProtKB-KW"/>
</dbReference>
<gene>
    <name evidence="7" type="ORF">BS47DRAFT_1387894</name>
</gene>
<feature type="compositionally biased region" description="Polar residues" evidence="5">
    <location>
        <begin position="275"/>
        <end position="285"/>
    </location>
</feature>
<keyword evidence="2" id="KW-0238">DNA-binding</keyword>
<dbReference type="PROSITE" id="PS00463">
    <property type="entry name" value="ZN2_CY6_FUNGAL_1"/>
    <property type="match status" value="1"/>
</dbReference>
<feature type="compositionally biased region" description="Polar residues" evidence="5">
    <location>
        <begin position="328"/>
        <end position="338"/>
    </location>
</feature>